<accession>A0A0A9H7H1</accession>
<proteinExistence type="predicted"/>
<dbReference type="AlphaFoldDB" id="A0A0A9H7H1"/>
<organism evidence="1">
    <name type="scientific">Arundo donax</name>
    <name type="common">Giant reed</name>
    <name type="synonym">Donax arundinaceus</name>
    <dbReference type="NCBI Taxonomy" id="35708"/>
    <lineage>
        <taxon>Eukaryota</taxon>
        <taxon>Viridiplantae</taxon>
        <taxon>Streptophyta</taxon>
        <taxon>Embryophyta</taxon>
        <taxon>Tracheophyta</taxon>
        <taxon>Spermatophyta</taxon>
        <taxon>Magnoliopsida</taxon>
        <taxon>Liliopsida</taxon>
        <taxon>Poales</taxon>
        <taxon>Poaceae</taxon>
        <taxon>PACMAD clade</taxon>
        <taxon>Arundinoideae</taxon>
        <taxon>Arundineae</taxon>
        <taxon>Arundo</taxon>
    </lineage>
</organism>
<reference evidence="1" key="1">
    <citation type="submission" date="2014-09" db="EMBL/GenBank/DDBJ databases">
        <authorList>
            <person name="Magalhaes I.L.F."/>
            <person name="Oliveira U."/>
            <person name="Santos F.R."/>
            <person name="Vidigal T.H.D.A."/>
            <person name="Brescovit A.D."/>
            <person name="Santos A.J."/>
        </authorList>
    </citation>
    <scope>NUCLEOTIDE SEQUENCE</scope>
    <source>
        <tissue evidence="1">Shoot tissue taken approximately 20 cm above the soil surface</tissue>
    </source>
</reference>
<reference evidence="1" key="2">
    <citation type="journal article" date="2015" name="Data Brief">
        <title>Shoot transcriptome of the giant reed, Arundo donax.</title>
        <authorList>
            <person name="Barrero R.A."/>
            <person name="Guerrero F.D."/>
            <person name="Moolhuijzen P."/>
            <person name="Goolsby J.A."/>
            <person name="Tidwell J."/>
            <person name="Bellgard S.E."/>
            <person name="Bellgard M.I."/>
        </authorList>
    </citation>
    <scope>NUCLEOTIDE SEQUENCE</scope>
    <source>
        <tissue evidence="1">Shoot tissue taken approximately 20 cm above the soil surface</tissue>
    </source>
</reference>
<dbReference type="EMBL" id="GBRH01166142">
    <property type="protein sequence ID" value="JAE31754.1"/>
    <property type="molecule type" value="Transcribed_RNA"/>
</dbReference>
<evidence type="ECO:0000313" key="1">
    <source>
        <dbReference type="EMBL" id="JAE31754.1"/>
    </source>
</evidence>
<name>A0A0A9H7H1_ARUDO</name>
<sequence length="31" mass="3422">MHSYLYRTSLVSVPFGLPSKDYGVAVQSGYV</sequence>
<protein>
    <submittedName>
        <fullName evidence="1">Uncharacterized protein</fullName>
    </submittedName>
</protein>